<keyword evidence="3" id="KW-1185">Reference proteome</keyword>
<protein>
    <submittedName>
        <fullName evidence="2">Hypothetical_protein</fullName>
    </submittedName>
</protein>
<gene>
    <name evidence="2" type="ORF">HINF_LOCUS29376</name>
    <name evidence="1" type="ORF">HINF_LOCUS42269</name>
</gene>
<accession>A0AA86UG85</accession>
<reference evidence="2 3" key="2">
    <citation type="submission" date="2024-07" db="EMBL/GenBank/DDBJ databases">
        <authorList>
            <person name="Akdeniz Z."/>
        </authorList>
    </citation>
    <scope>NUCLEOTIDE SEQUENCE [LARGE SCALE GENOMIC DNA]</scope>
</reference>
<organism evidence="1">
    <name type="scientific">Hexamita inflata</name>
    <dbReference type="NCBI Taxonomy" id="28002"/>
    <lineage>
        <taxon>Eukaryota</taxon>
        <taxon>Metamonada</taxon>
        <taxon>Diplomonadida</taxon>
        <taxon>Hexamitidae</taxon>
        <taxon>Hexamitinae</taxon>
        <taxon>Hexamita</taxon>
    </lineage>
</organism>
<evidence type="ECO:0000313" key="2">
    <source>
        <dbReference type="EMBL" id="CAL6023934.1"/>
    </source>
</evidence>
<evidence type="ECO:0000313" key="1">
    <source>
        <dbReference type="EMBL" id="CAI9954624.1"/>
    </source>
</evidence>
<reference evidence="1" key="1">
    <citation type="submission" date="2023-06" db="EMBL/GenBank/DDBJ databases">
        <authorList>
            <person name="Kurt Z."/>
        </authorList>
    </citation>
    <scope>NUCLEOTIDE SEQUENCE</scope>
</reference>
<dbReference type="AlphaFoldDB" id="A0AA86UG85"/>
<dbReference type="Proteomes" id="UP001642409">
    <property type="component" value="Unassembled WGS sequence"/>
</dbReference>
<sequence>MKMHKSELVTHNDISNLFQYTSSSRIATLNSHSDNLLTSKEYLQIFQNDFRTFRFQKRTKISRVELQLKDFQLLILLKVQNIIKILQLYLLLKVIFVVALQCNQVRICGLSIMGACVNKCYIGTYFEKSARQCVCDESQGYIGANFWVCVNCWDVLQIAKDGQCQQCSQTGTVFKAGKCACDELLGYGGANQNF</sequence>
<dbReference type="EMBL" id="CAXDID020000094">
    <property type="protein sequence ID" value="CAL6023934.1"/>
    <property type="molecule type" value="Genomic_DNA"/>
</dbReference>
<dbReference type="EMBL" id="CATOUU010000849">
    <property type="protein sequence ID" value="CAI9954624.1"/>
    <property type="molecule type" value="Genomic_DNA"/>
</dbReference>
<comment type="caution">
    <text evidence="1">The sequence shown here is derived from an EMBL/GenBank/DDBJ whole genome shotgun (WGS) entry which is preliminary data.</text>
</comment>
<name>A0AA86UG85_9EUKA</name>
<proteinExistence type="predicted"/>
<evidence type="ECO:0000313" key="3">
    <source>
        <dbReference type="Proteomes" id="UP001642409"/>
    </source>
</evidence>